<dbReference type="AlphaFoldDB" id="D9PHV1"/>
<proteinExistence type="predicted"/>
<sequence length="93" mass="11235">MLFEDIYIIKLDGHAKGQYGMFYDNYFFISDTVWDIRTITQNKRPNILTSFIMEDWKVYNKTIDKLQELHKNSSFIKIIPTHCFTTLKQYIKD</sequence>
<reference evidence="1" key="1">
    <citation type="submission" date="2010-07" db="EMBL/GenBank/DDBJ databases">
        <authorList>
            <consortium name="CONSOLIDER consortium CSD2007-00005"/>
            <person name="Guazzaroni M.-E."/>
            <person name="Richter M."/>
            <person name="Garcia-Salamanca A."/>
            <person name="Yarza P."/>
            <person name="Ferrer M."/>
        </authorList>
    </citation>
    <scope>NUCLEOTIDE SEQUENCE</scope>
</reference>
<comment type="caution">
    <text evidence="1">The sequence shown here is derived from an EMBL/GenBank/DDBJ whole genome shotgun (WGS) entry which is preliminary data.</text>
</comment>
<accession>D9PHV1</accession>
<dbReference type="Gene3D" id="3.60.15.10">
    <property type="entry name" value="Ribonuclease Z/Hydroxyacylglutathione hydrolase-like"/>
    <property type="match status" value="1"/>
</dbReference>
<dbReference type="GO" id="GO:0016787">
    <property type="term" value="F:hydrolase activity"/>
    <property type="evidence" value="ECO:0007669"/>
    <property type="project" value="UniProtKB-KW"/>
</dbReference>
<reference evidence="1" key="2">
    <citation type="journal article" date="2011" name="Microb. Ecol.">
        <title>Taxonomic and Functional Metagenomic Profiling of the Microbial Community in the Anoxic Sediment of a Sub-saline Shallow Lake (Laguna de Carrizo, Central Spain).</title>
        <authorList>
            <person name="Ferrer M."/>
            <person name="Guazzaroni M.E."/>
            <person name="Richter M."/>
            <person name="Garcia-Salamanca A."/>
            <person name="Yarza P."/>
            <person name="Suarez-Suarez A."/>
            <person name="Solano J."/>
            <person name="Alcaide M."/>
            <person name="van Dillewijn P."/>
            <person name="Molina-Henares M.A."/>
            <person name="Lopez-Cortes N."/>
            <person name="Al-Ramahi Y."/>
            <person name="Guerrero C."/>
            <person name="Acosta A."/>
            <person name="de Eugenio L.I."/>
            <person name="Martinez V."/>
            <person name="Marques S."/>
            <person name="Rojo F."/>
            <person name="Santero E."/>
            <person name="Genilloud O."/>
            <person name="Perez-Perez J."/>
            <person name="Rossello-Mora R."/>
            <person name="Ramos J.L."/>
        </authorList>
    </citation>
    <scope>NUCLEOTIDE SEQUENCE</scope>
</reference>
<dbReference type="EMBL" id="ADZX01000394">
    <property type="protein sequence ID" value="EFK96862.1"/>
    <property type="molecule type" value="Genomic_DNA"/>
</dbReference>
<keyword evidence="1" id="KW-0378">Hydrolase</keyword>
<gene>
    <name evidence="1" type="ORF">LDC_1103</name>
</gene>
<protein>
    <submittedName>
        <fullName evidence="1">Zn-dependent hydrolase GumP</fullName>
    </submittedName>
</protein>
<dbReference type="SUPFAM" id="SSF56281">
    <property type="entry name" value="Metallo-hydrolase/oxidoreductase"/>
    <property type="match status" value="1"/>
</dbReference>
<evidence type="ECO:0000313" key="1">
    <source>
        <dbReference type="EMBL" id="EFK96862.1"/>
    </source>
</evidence>
<name>D9PHV1_9ZZZZ</name>
<organism evidence="1">
    <name type="scientific">sediment metagenome</name>
    <dbReference type="NCBI Taxonomy" id="749907"/>
    <lineage>
        <taxon>unclassified sequences</taxon>
        <taxon>metagenomes</taxon>
        <taxon>ecological metagenomes</taxon>
    </lineage>
</organism>
<dbReference type="InterPro" id="IPR036866">
    <property type="entry name" value="RibonucZ/Hydroxyglut_hydro"/>
</dbReference>